<dbReference type="Proteomes" id="UP000609121">
    <property type="component" value="Unassembled WGS sequence"/>
</dbReference>
<dbReference type="EMBL" id="JACVXA010000021">
    <property type="protein sequence ID" value="MBE3638377.1"/>
    <property type="molecule type" value="Genomic_DNA"/>
</dbReference>
<organism evidence="1 2">
    <name type="scientific">Mangrovicoccus algicola</name>
    <dbReference type="NCBI Taxonomy" id="2771008"/>
    <lineage>
        <taxon>Bacteria</taxon>
        <taxon>Pseudomonadati</taxon>
        <taxon>Pseudomonadota</taxon>
        <taxon>Alphaproteobacteria</taxon>
        <taxon>Rhodobacterales</taxon>
        <taxon>Paracoccaceae</taxon>
        <taxon>Mangrovicoccus</taxon>
    </lineage>
</organism>
<dbReference type="AlphaFoldDB" id="A0A8J6YVG4"/>
<name>A0A8J6YVG4_9RHOB</name>
<reference evidence="1" key="1">
    <citation type="submission" date="2020-09" db="EMBL/GenBank/DDBJ databases">
        <title>A novel bacterium of genus Mangrovicoccus, isolated from South China Sea.</title>
        <authorList>
            <person name="Huang H."/>
            <person name="Mo K."/>
            <person name="Hu Y."/>
        </authorList>
    </citation>
    <scope>NUCLEOTIDE SEQUENCE</scope>
    <source>
        <strain evidence="1">HB182678</strain>
    </source>
</reference>
<accession>A0A8J6YVG4</accession>
<evidence type="ECO:0000313" key="1">
    <source>
        <dbReference type="EMBL" id="MBE3638377.1"/>
    </source>
</evidence>
<protein>
    <submittedName>
        <fullName evidence="1">Uncharacterized protein</fullName>
    </submittedName>
</protein>
<gene>
    <name evidence="1" type="ORF">ICN82_09210</name>
</gene>
<evidence type="ECO:0000313" key="2">
    <source>
        <dbReference type="Proteomes" id="UP000609121"/>
    </source>
</evidence>
<feature type="non-terminal residue" evidence="1">
    <location>
        <position position="236"/>
    </location>
</feature>
<sequence>MAGRLSIGRLAAEARLVGGGDATALDRRLGAALRDGLPGALGQAVVLPAEGAVLRIRRLRLDVTLAEGFDPAALAHAIAVQLAGALRAAIAQPGTEARIWPDPAAYMAAYAEHRLGLAAAPDWAFPDFAALRHLSGSEAVAELMAVRPGLLPVLAARGEAEGDPARMAARLEEAAALRLVLAWAARTDLPVPDAGLSAAVARAVTSAALADLRTDAPGRSVLALALRATAATGAEA</sequence>
<comment type="caution">
    <text evidence="1">The sequence shown here is derived from an EMBL/GenBank/DDBJ whole genome shotgun (WGS) entry which is preliminary data.</text>
</comment>
<proteinExistence type="predicted"/>
<keyword evidence="2" id="KW-1185">Reference proteome</keyword>